<dbReference type="Proteomes" id="UP001595960">
    <property type="component" value="Unassembled WGS sequence"/>
</dbReference>
<evidence type="ECO:0000256" key="1">
    <source>
        <dbReference type="SAM" id="MobiDB-lite"/>
    </source>
</evidence>
<gene>
    <name evidence="2" type="ORF">ACFPER_01870</name>
</gene>
<sequence>MLLESLPDETVAAIEVRDRWRRRASSGAAGLEFIVTDLGRWPVGSTVRVAFLGGDTALHDDIVSATQQITDSCNLRLDFGRDPGTGAYRRWTTADTEYAAEIRVSFDADGYFSLVGTDSTDPTIGRPGDPVGGHPGSRSLNLGEYDTDRPAKWEGTVRHEFLHALGFHHSHQNMRGTCESEFRWEDDDGYVPTTDARGVFVPDAAGKRPGIYTFLAGPPNRWSRAKVDHNLRTEEDPDVIAGPFDAASVMLYRFPDFFYRSNPSSCAPTTDGQNLSDGDRRGLNVLYPHTADELADLRSRAGSALGSIGGGEELPGAPGEDGLAAAYRRRVVELVGAQAGAPA</sequence>
<dbReference type="SUPFAM" id="SSF55486">
    <property type="entry name" value="Metalloproteases ('zincins'), catalytic domain"/>
    <property type="match status" value="1"/>
</dbReference>
<organism evidence="2 3">
    <name type="scientific">Agromyces aurantiacus</name>
    <dbReference type="NCBI Taxonomy" id="165814"/>
    <lineage>
        <taxon>Bacteria</taxon>
        <taxon>Bacillati</taxon>
        <taxon>Actinomycetota</taxon>
        <taxon>Actinomycetes</taxon>
        <taxon>Micrococcales</taxon>
        <taxon>Microbacteriaceae</taxon>
        <taxon>Agromyces</taxon>
    </lineage>
</organism>
<evidence type="ECO:0000313" key="3">
    <source>
        <dbReference type="Proteomes" id="UP001595960"/>
    </source>
</evidence>
<keyword evidence="3" id="KW-1185">Reference proteome</keyword>
<dbReference type="RefSeq" id="WP_204395575.1">
    <property type="nucleotide sequence ID" value="NZ_JAFBBW010000001.1"/>
</dbReference>
<accession>A0ABV9R080</accession>
<name>A0ABV9R080_9MICO</name>
<dbReference type="EMBL" id="JBHSJC010000001">
    <property type="protein sequence ID" value="MFC4827516.1"/>
    <property type="molecule type" value="Genomic_DNA"/>
</dbReference>
<comment type="caution">
    <text evidence="2">The sequence shown here is derived from an EMBL/GenBank/DDBJ whole genome shotgun (WGS) entry which is preliminary data.</text>
</comment>
<dbReference type="InterPro" id="IPR024079">
    <property type="entry name" value="MetalloPept_cat_dom_sf"/>
</dbReference>
<protein>
    <recommendedName>
        <fullName evidence="4">Peptidase metallopeptidase domain-containing protein</fullName>
    </recommendedName>
</protein>
<feature type="region of interest" description="Disordered" evidence="1">
    <location>
        <begin position="118"/>
        <end position="144"/>
    </location>
</feature>
<reference evidence="3" key="1">
    <citation type="journal article" date="2019" name="Int. J. Syst. Evol. Microbiol.">
        <title>The Global Catalogue of Microorganisms (GCM) 10K type strain sequencing project: providing services to taxonomists for standard genome sequencing and annotation.</title>
        <authorList>
            <consortium name="The Broad Institute Genomics Platform"/>
            <consortium name="The Broad Institute Genome Sequencing Center for Infectious Disease"/>
            <person name="Wu L."/>
            <person name="Ma J."/>
        </authorList>
    </citation>
    <scope>NUCLEOTIDE SEQUENCE [LARGE SCALE GENOMIC DNA]</scope>
    <source>
        <strain evidence="3">CGMCC 1.12192</strain>
    </source>
</reference>
<evidence type="ECO:0000313" key="2">
    <source>
        <dbReference type="EMBL" id="MFC4827516.1"/>
    </source>
</evidence>
<proteinExistence type="predicted"/>
<evidence type="ECO:0008006" key="4">
    <source>
        <dbReference type="Google" id="ProtNLM"/>
    </source>
</evidence>
<dbReference type="Gene3D" id="3.40.390.10">
    <property type="entry name" value="Collagenase (Catalytic Domain)"/>
    <property type="match status" value="1"/>
</dbReference>